<feature type="domain" description="AB hydrolase-1" evidence="4">
    <location>
        <begin position="84"/>
        <end position="205"/>
    </location>
</feature>
<dbReference type="InterPro" id="IPR050261">
    <property type="entry name" value="FrsA_esterase"/>
</dbReference>
<evidence type="ECO:0000256" key="3">
    <source>
        <dbReference type="SAM" id="Phobius"/>
    </source>
</evidence>
<dbReference type="SUPFAM" id="SSF53474">
    <property type="entry name" value="alpha/beta-Hydrolases"/>
    <property type="match status" value="1"/>
</dbReference>
<comment type="similarity">
    <text evidence="2">Belongs to the AB hydrolase superfamily. FUS2 hydrolase family.</text>
</comment>
<protein>
    <submittedName>
        <fullName evidence="5">Alpha/beta fold hydrolase</fullName>
    </submittedName>
</protein>
<dbReference type="AlphaFoldDB" id="A0A6H2DNP9"/>
<dbReference type="PANTHER" id="PTHR22946:SF9">
    <property type="entry name" value="POLYKETIDE TRANSFERASE AF380"/>
    <property type="match status" value="1"/>
</dbReference>
<feature type="transmembrane region" description="Helical" evidence="3">
    <location>
        <begin position="535"/>
        <end position="556"/>
    </location>
</feature>
<dbReference type="InterPro" id="IPR000073">
    <property type="entry name" value="AB_hydrolase_1"/>
</dbReference>
<dbReference type="EMBL" id="CP051217">
    <property type="protein sequence ID" value="QJB69818.1"/>
    <property type="molecule type" value="Genomic_DNA"/>
</dbReference>
<evidence type="ECO:0000313" key="6">
    <source>
        <dbReference type="Proteomes" id="UP000501600"/>
    </source>
</evidence>
<dbReference type="Proteomes" id="UP000501600">
    <property type="component" value="Chromosome"/>
</dbReference>
<dbReference type="PRINTS" id="PR00111">
    <property type="entry name" value="ABHYDROLASE"/>
</dbReference>
<feature type="transmembrane region" description="Helical" evidence="3">
    <location>
        <begin position="23"/>
        <end position="44"/>
    </location>
</feature>
<feature type="transmembrane region" description="Helical" evidence="3">
    <location>
        <begin position="503"/>
        <end position="529"/>
    </location>
</feature>
<dbReference type="KEGG" id="phao:HF685_11430"/>
<evidence type="ECO:0000256" key="2">
    <source>
        <dbReference type="ARBA" id="ARBA00038115"/>
    </source>
</evidence>
<keyword evidence="3" id="KW-1133">Transmembrane helix</keyword>
<organism evidence="5 6">
    <name type="scientific">Parasphingorhabdus halotolerans</name>
    <dbReference type="NCBI Taxonomy" id="2725558"/>
    <lineage>
        <taxon>Bacteria</taxon>
        <taxon>Pseudomonadati</taxon>
        <taxon>Pseudomonadota</taxon>
        <taxon>Alphaproteobacteria</taxon>
        <taxon>Sphingomonadales</taxon>
        <taxon>Sphingomonadaceae</taxon>
        <taxon>Parasphingorhabdus</taxon>
    </lineage>
</organism>
<keyword evidence="6" id="KW-1185">Reference proteome</keyword>
<evidence type="ECO:0000313" key="5">
    <source>
        <dbReference type="EMBL" id="QJB69818.1"/>
    </source>
</evidence>
<proteinExistence type="inferred from homology"/>
<dbReference type="InterPro" id="IPR029058">
    <property type="entry name" value="AB_hydrolase_fold"/>
</dbReference>
<evidence type="ECO:0000256" key="1">
    <source>
        <dbReference type="ARBA" id="ARBA00022801"/>
    </source>
</evidence>
<dbReference type="PANTHER" id="PTHR22946">
    <property type="entry name" value="DIENELACTONE HYDROLASE DOMAIN-CONTAINING PROTEIN-RELATED"/>
    <property type="match status" value="1"/>
</dbReference>
<dbReference type="RefSeq" id="WP_168820087.1">
    <property type="nucleotide sequence ID" value="NZ_CP051217.1"/>
</dbReference>
<evidence type="ECO:0000259" key="4">
    <source>
        <dbReference type="Pfam" id="PF00561"/>
    </source>
</evidence>
<dbReference type="GO" id="GO:0052689">
    <property type="term" value="F:carboxylic ester hydrolase activity"/>
    <property type="evidence" value="ECO:0007669"/>
    <property type="project" value="UniProtKB-ARBA"/>
</dbReference>
<keyword evidence="3" id="KW-0472">Membrane</keyword>
<feature type="transmembrane region" description="Helical" evidence="3">
    <location>
        <begin position="568"/>
        <end position="585"/>
    </location>
</feature>
<gene>
    <name evidence="5" type="ORF">HF685_11430</name>
</gene>
<dbReference type="Pfam" id="PF00561">
    <property type="entry name" value="Abhydrolase_1"/>
    <property type="match status" value="1"/>
</dbReference>
<feature type="transmembrane region" description="Helical" evidence="3">
    <location>
        <begin position="355"/>
        <end position="379"/>
    </location>
</feature>
<accession>A0A6H2DNP9</accession>
<name>A0A6H2DNP9_9SPHN</name>
<dbReference type="Gene3D" id="3.40.50.1820">
    <property type="entry name" value="alpha/beta hydrolase"/>
    <property type="match status" value="1"/>
</dbReference>
<keyword evidence="1 5" id="KW-0378">Hydrolase</keyword>
<reference evidence="5 6" key="1">
    <citation type="submission" date="2020-04" db="EMBL/GenBank/DDBJ databases">
        <title>Genome sequence for Sphingorhabdus sp. strain M1.</title>
        <authorList>
            <person name="Park S.-J."/>
        </authorList>
    </citation>
    <scope>NUCLEOTIDE SEQUENCE [LARGE SCALE GENOMIC DNA]</scope>
    <source>
        <strain evidence="5 6">JK6</strain>
    </source>
</reference>
<feature type="transmembrane region" description="Helical" evidence="3">
    <location>
        <begin position="461"/>
        <end position="482"/>
    </location>
</feature>
<sequence length="587" mass="63391">MTEKDGGQEHRDHAPAPAYPKPAYWLAILGLLIILCGGALAHFIRSADGVSVEDIRFSGTDGKTMSALLYVPQGATRENPAPGILAVHGYINSRETQDGFAIEFARRGYVVLSLDQTGHGYSDGPAFSNGFGGPDGLRYLRALPMVDKNNIGLEGHSMGGWTILAAAAEMPDAYKSMVLQGSSTGAPFAQEGSPQWPRNLALVFSRYDEFSKIMWGMDRAVDTPQSPKLQVVFGTQSTINEGKLYGSIADGTARVLHQPGTTHPGNHFSRESIDKASDWFAKTLEGGTPRPASDQIWYWKEFGTGIGLIGFVMLMLGVFDILIRAKPFAAIRNTPSQTTISPTPISRDRKWWRMFALSTALPALIFFPAFIAAGLGLPASSILPQAVTTQVMVWALLSAGLTLLLNRFGPATTSSRSASWLHSIVIAVLSVAAAYLALRLVDRLFHTDLRLWVVAIKWPSLSQWGIAAIYVIPLTAAFLVTLRPLTGYFLVDGDSNRRRYATGIALLASGFAILLGTIYGIFFATGVLITSLDPLSTVIALQFVPMLTAMAIITIFCWHRTGSHRPGALIAGIFVTLYVVAGTATQV</sequence>
<feature type="transmembrane region" description="Helical" evidence="3">
    <location>
        <begin position="302"/>
        <end position="323"/>
    </location>
</feature>
<feature type="transmembrane region" description="Helical" evidence="3">
    <location>
        <begin position="420"/>
        <end position="441"/>
    </location>
</feature>
<keyword evidence="3" id="KW-0812">Transmembrane</keyword>
<feature type="transmembrane region" description="Helical" evidence="3">
    <location>
        <begin position="391"/>
        <end position="408"/>
    </location>
</feature>